<proteinExistence type="predicted"/>
<reference evidence="1 2" key="2">
    <citation type="journal article" date="2022" name="Mol. Ecol. Resour.">
        <title>The genomes of chicory, endive, great burdock and yacon provide insights into Asteraceae paleo-polyploidization history and plant inulin production.</title>
        <authorList>
            <person name="Fan W."/>
            <person name="Wang S."/>
            <person name="Wang H."/>
            <person name="Wang A."/>
            <person name="Jiang F."/>
            <person name="Liu H."/>
            <person name="Zhao H."/>
            <person name="Xu D."/>
            <person name="Zhang Y."/>
        </authorList>
    </citation>
    <scope>NUCLEOTIDE SEQUENCE [LARGE SCALE GENOMIC DNA]</scope>
    <source>
        <strain evidence="2">cv. Punajuju</strain>
        <tissue evidence="1">Leaves</tissue>
    </source>
</reference>
<organism evidence="1 2">
    <name type="scientific">Cichorium intybus</name>
    <name type="common">Chicory</name>
    <dbReference type="NCBI Taxonomy" id="13427"/>
    <lineage>
        <taxon>Eukaryota</taxon>
        <taxon>Viridiplantae</taxon>
        <taxon>Streptophyta</taxon>
        <taxon>Embryophyta</taxon>
        <taxon>Tracheophyta</taxon>
        <taxon>Spermatophyta</taxon>
        <taxon>Magnoliopsida</taxon>
        <taxon>eudicotyledons</taxon>
        <taxon>Gunneridae</taxon>
        <taxon>Pentapetalae</taxon>
        <taxon>asterids</taxon>
        <taxon>campanulids</taxon>
        <taxon>Asterales</taxon>
        <taxon>Asteraceae</taxon>
        <taxon>Cichorioideae</taxon>
        <taxon>Cichorieae</taxon>
        <taxon>Cichoriinae</taxon>
        <taxon>Cichorium</taxon>
    </lineage>
</organism>
<keyword evidence="2" id="KW-1185">Reference proteome</keyword>
<comment type="caution">
    <text evidence="1">The sequence shown here is derived from an EMBL/GenBank/DDBJ whole genome shotgun (WGS) entry which is preliminary data.</text>
</comment>
<gene>
    <name evidence="1" type="ORF">L2E82_37212</name>
</gene>
<name>A0ACB9AF43_CICIN</name>
<sequence length="100" mass="11497">MASSTSPHPDNHHPSTVKLINRNNVIVTSCLPSPIITTTTYPSRQHPLGHQQRLRQHHHKSHHHPSPSYTQLQLSLTSLYSLIPSYPRNHHLRQPNNLHH</sequence>
<accession>A0ACB9AF43</accession>
<dbReference type="Proteomes" id="UP001055811">
    <property type="component" value="Linkage Group LG07"/>
</dbReference>
<evidence type="ECO:0000313" key="1">
    <source>
        <dbReference type="EMBL" id="KAI3708131.1"/>
    </source>
</evidence>
<protein>
    <submittedName>
        <fullName evidence="1">Uncharacterized protein</fullName>
    </submittedName>
</protein>
<evidence type="ECO:0000313" key="2">
    <source>
        <dbReference type="Proteomes" id="UP001055811"/>
    </source>
</evidence>
<reference evidence="2" key="1">
    <citation type="journal article" date="2022" name="Mol. Ecol. Resour.">
        <title>The genomes of chicory, endive, great burdock and yacon provide insights into Asteraceae palaeo-polyploidization history and plant inulin production.</title>
        <authorList>
            <person name="Fan W."/>
            <person name="Wang S."/>
            <person name="Wang H."/>
            <person name="Wang A."/>
            <person name="Jiang F."/>
            <person name="Liu H."/>
            <person name="Zhao H."/>
            <person name="Xu D."/>
            <person name="Zhang Y."/>
        </authorList>
    </citation>
    <scope>NUCLEOTIDE SEQUENCE [LARGE SCALE GENOMIC DNA]</scope>
    <source>
        <strain evidence="2">cv. Punajuju</strain>
    </source>
</reference>
<dbReference type="EMBL" id="CM042015">
    <property type="protein sequence ID" value="KAI3708131.1"/>
    <property type="molecule type" value="Genomic_DNA"/>
</dbReference>